<dbReference type="InterPro" id="IPR020846">
    <property type="entry name" value="MFS_dom"/>
</dbReference>
<dbReference type="InterPro" id="IPR011701">
    <property type="entry name" value="MFS"/>
</dbReference>
<keyword evidence="3" id="KW-0813">Transport</keyword>
<feature type="transmembrane region" description="Helical" evidence="8">
    <location>
        <begin position="167"/>
        <end position="188"/>
    </location>
</feature>
<dbReference type="PANTHER" id="PTHR42718:SF9">
    <property type="entry name" value="MAJOR FACILITATOR SUPERFAMILY MULTIDRUG TRANSPORTER MFSC"/>
    <property type="match status" value="1"/>
</dbReference>
<feature type="transmembrane region" description="Helical" evidence="8">
    <location>
        <begin position="137"/>
        <end position="161"/>
    </location>
</feature>
<dbReference type="InterPro" id="IPR004638">
    <property type="entry name" value="EmrB-like"/>
</dbReference>
<comment type="similarity">
    <text evidence="2">Belongs to the major facilitator superfamily. EmrB family.</text>
</comment>
<organism evidence="10 11">
    <name type="scientific">Pseudonocardia eucalypti</name>
    <dbReference type="NCBI Taxonomy" id="648755"/>
    <lineage>
        <taxon>Bacteria</taxon>
        <taxon>Bacillati</taxon>
        <taxon>Actinomycetota</taxon>
        <taxon>Actinomycetes</taxon>
        <taxon>Pseudonocardiales</taxon>
        <taxon>Pseudonocardiaceae</taxon>
        <taxon>Pseudonocardia</taxon>
    </lineage>
</organism>
<dbReference type="InterPro" id="IPR036259">
    <property type="entry name" value="MFS_trans_sf"/>
</dbReference>
<name>A0ABP9QFH8_9PSEU</name>
<feature type="transmembrane region" description="Helical" evidence="8">
    <location>
        <begin position="49"/>
        <end position="67"/>
    </location>
</feature>
<dbReference type="SUPFAM" id="SSF103473">
    <property type="entry name" value="MFS general substrate transporter"/>
    <property type="match status" value="1"/>
</dbReference>
<evidence type="ECO:0000256" key="7">
    <source>
        <dbReference type="ARBA" id="ARBA00023136"/>
    </source>
</evidence>
<evidence type="ECO:0000256" key="2">
    <source>
        <dbReference type="ARBA" id="ARBA00008537"/>
    </source>
</evidence>
<feature type="transmembrane region" description="Helical" evidence="8">
    <location>
        <begin position="104"/>
        <end position="125"/>
    </location>
</feature>
<feature type="transmembrane region" description="Helical" evidence="8">
    <location>
        <begin position="416"/>
        <end position="438"/>
    </location>
</feature>
<feature type="transmembrane region" description="Helical" evidence="8">
    <location>
        <begin position="450"/>
        <end position="473"/>
    </location>
</feature>
<evidence type="ECO:0000256" key="4">
    <source>
        <dbReference type="ARBA" id="ARBA00022475"/>
    </source>
</evidence>
<dbReference type="Pfam" id="PF07690">
    <property type="entry name" value="MFS_1"/>
    <property type="match status" value="1"/>
</dbReference>
<evidence type="ECO:0000313" key="10">
    <source>
        <dbReference type="EMBL" id="GAA5160649.1"/>
    </source>
</evidence>
<accession>A0ABP9QFH8</accession>
<evidence type="ECO:0000256" key="6">
    <source>
        <dbReference type="ARBA" id="ARBA00022989"/>
    </source>
</evidence>
<dbReference type="PROSITE" id="PS50850">
    <property type="entry name" value="MFS"/>
    <property type="match status" value="1"/>
</dbReference>
<evidence type="ECO:0000256" key="8">
    <source>
        <dbReference type="SAM" id="Phobius"/>
    </source>
</evidence>
<sequence length="477" mass="48241">MVTVTETTKLTRIGAVLLAAPILANLDATSVGVATEALAGSFRAPLSDVQWVSTGYLLALGMVMPVAGWAGDRFGAKRVWIFAVAAFTLGSMLCGLAWSLPSLIGFRLVQAIGGGLMNPVGQAILARVAGPSRIGRLMSMLSIPVAFAPAVGPILGGVLVHELGWRWIFFVNLPVCLVVLPLAARLVPAGEGTGDRAQRLDLLGLALLSPGMAALVYGLSSAADGGSPMAVWLPVAAGVALVVGYLVHGLRGKGVPLIDPRLFARRGFSSATGTAFLLGASLYSSMLLVPLYYQRATGAGVLAAGLLLAPQAVGAAFGALVAGRWSDRSGPRRVVQLGLGLAMLGTVPFALLGGGPFALLGSGPFALLGSGPAASVPAWLLSGALVLRGIGLGAVIGPNVAAVYTSVTREQASRAASAVTVVNRIGGSLGTAALTVLLQAELAASASPAAAFGHTFAWSLALTALAFLPAALLPRRQ</sequence>
<evidence type="ECO:0000256" key="5">
    <source>
        <dbReference type="ARBA" id="ARBA00022692"/>
    </source>
</evidence>
<evidence type="ECO:0000259" key="9">
    <source>
        <dbReference type="PROSITE" id="PS50850"/>
    </source>
</evidence>
<feature type="transmembrane region" description="Helical" evidence="8">
    <location>
        <begin position="79"/>
        <end position="98"/>
    </location>
</feature>
<reference evidence="11" key="1">
    <citation type="journal article" date="2019" name="Int. J. Syst. Evol. Microbiol.">
        <title>The Global Catalogue of Microorganisms (GCM) 10K type strain sequencing project: providing services to taxonomists for standard genome sequencing and annotation.</title>
        <authorList>
            <consortium name="The Broad Institute Genomics Platform"/>
            <consortium name="The Broad Institute Genome Sequencing Center for Infectious Disease"/>
            <person name="Wu L."/>
            <person name="Ma J."/>
        </authorList>
    </citation>
    <scope>NUCLEOTIDE SEQUENCE [LARGE SCALE GENOMIC DNA]</scope>
    <source>
        <strain evidence="11">JCM 18303</strain>
    </source>
</reference>
<feature type="domain" description="Major facilitator superfamily (MFS) profile" evidence="9">
    <location>
        <begin position="13"/>
        <end position="477"/>
    </location>
</feature>
<comment type="subcellular location">
    <subcellularLocation>
        <location evidence="1">Cell membrane</location>
        <topology evidence="1">Multi-pass membrane protein</topology>
    </subcellularLocation>
</comment>
<evidence type="ECO:0000313" key="11">
    <source>
        <dbReference type="Proteomes" id="UP001428817"/>
    </source>
</evidence>
<keyword evidence="6 8" id="KW-1133">Transmembrane helix</keyword>
<comment type="caution">
    <text evidence="10">The sequence shown here is derived from an EMBL/GenBank/DDBJ whole genome shotgun (WGS) entry which is preliminary data.</text>
</comment>
<feature type="transmembrane region" description="Helical" evidence="8">
    <location>
        <begin position="334"/>
        <end position="359"/>
    </location>
</feature>
<dbReference type="Proteomes" id="UP001428817">
    <property type="component" value="Unassembled WGS sequence"/>
</dbReference>
<dbReference type="NCBIfam" id="TIGR00711">
    <property type="entry name" value="efflux_EmrB"/>
    <property type="match status" value="1"/>
</dbReference>
<feature type="transmembrane region" description="Helical" evidence="8">
    <location>
        <begin position="231"/>
        <end position="250"/>
    </location>
</feature>
<keyword evidence="7 8" id="KW-0472">Membrane</keyword>
<evidence type="ECO:0000256" key="3">
    <source>
        <dbReference type="ARBA" id="ARBA00022448"/>
    </source>
</evidence>
<keyword evidence="11" id="KW-1185">Reference proteome</keyword>
<protein>
    <submittedName>
        <fullName evidence="10">DHA2 family efflux MFS transporter permease subunit</fullName>
    </submittedName>
</protein>
<feature type="transmembrane region" description="Helical" evidence="8">
    <location>
        <begin position="200"/>
        <end position="219"/>
    </location>
</feature>
<feature type="transmembrane region" description="Helical" evidence="8">
    <location>
        <begin position="271"/>
        <end position="293"/>
    </location>
</feature>
<keyword evidence="5 8" id="KW-0812">Transmembrane</keyword>
<evidence type="ECO:0000256" key="1">
    <source>
        <dbReference type="ARBA" id="ARBA00004651"/>
    </source>
</evidence>
<dbReference type="Gene3D" id="1.20.1250.20">
    <property type="entry name" value="MFS general substrate transporter like domains"/>
    <property type="match status" value="2"/>
</dbReference>
<gene>
    <name evidence="10" type="ORF">GCM10023321_43730</name>
</gene>
<feature type="transmembrane region" description="Helical" evidence="8">
    <location>
        <begin position="379"/>
        <end position="404"/>
    </location>
</feature>
<feature type="transmembrane region" description="Helical" evidence="8">
    <location>
        <begin position="299"/>
        <end position="322"/>
    </location>
</feature>
<dbReference type="PANTHER" id="PTHR42718">
    <property type="entry name" value="MAJOR FACILITATOR SUPERFAMILY MULTIDRUG TRANSPORTER MFSC"/>
    <property type="match status" value="1"/>
</dbReference>
<keyword evidence="4" id="KW-1003">Cell membrane</keyword>
<proteinExistence type="inferred from homology"/>
<dbReference type="EMBL" id="BAABJP010000020">
    <property type="protein sequence ID" value="GAA5160649.1"/>
    <property type="molecule type" value="Genomic_DNA"/>
</dbReference>